<dbReference type="EMBL" id="GBRH01278173">
    <property type="protein sequence ID" value="JAD19722.1"/>
    <property type="molecule type" value="Transcribed_RNA"/>
</dbReference>
<dbReference type="AlphaFoldDB" id="A0A0A8Y7S2"/>
<evidence type="ECO:0000313" key="2">
    <source>
        <dbReference type="EMBL" id="JAD19722.1"/>
    </source>
</evidence>
<reference evidence="2" key="2">
    <citation type="journal article" date="2015" name="Data Brief">
        <title>Shoot transcriptome of the giant reed, Arundo donax.</title>
        <authorList>
            <person name="Barrero R.A."/>
            <person name="Guerrero F.D."/>
            <person name="Moolhuijzen P."/>
            <person name="Goolsby J.A."/>
            <person name="Tidwell J."/>
            <person name="Bellgard S.E."/>
            <person name="Bellgard M.I."/>
        </authorList>
    </citation>
    <scope>NUCLEOTIDE SEQUENCE</scope>
    <source>
        <tissue evidence="2">Shoot tissue taken approximately 20 cm above the soil surface</tissue>
    </source>
</reference>
<sequence>MKLGQRKGLGFDDSSDGIQRSVAQGRERSRLRWLTEVHALGAAQHVHGRVASDLCRRSG</sequence>
<evidence type="ECO:0000256" key="1">
    <source>
        <dbReference type="SAM" id="MobiDB-lite"/>
    </source>
</evidence>
<name>A0A0A8Y7S2_ARUDO</name>
<protein>
    <submittedName>
        <fullName evidence="2">Uncharacterized protein</fullName>
    </submittedName>
</protein>
<feature type="region of interest" description="Disordered" evidence="1">
    <location>
        <begin position="1"/>
        <end position="27"/>
    </location>
</feature>
<proteinExistence type="predicted"/>
<organism evidence="2">
    <name type="scientific">Arundo donax</name>
    <name type="common">Giant reed</name>
    <name type="synonym">Donax arundinaceus</name>
    <dbReference type="NCBI Taxonomy" id="35708"/>
    <lineage>
        <taxon>Eukaryota</taxon>
        <taxon>Viridiplantae</taxon>
        <taxon>Streptophyta</taxon>
        <taxon>Embryophyta</taxon>
        <taxon>Tracheophyta</taxon>
        <taxon>Spermatophyta</taxon>
        <taxon>Magnoliopsida</taxon>
        <taxon>Liliopsida</taxon>
        <taxon>Poales</taxon>
        <taxon>Poaceae</taxon>
        <taxon>PACMAD clade</taxon>
        <taxon>Arundinoideae</taxon>
        <taxon>Arundineae</taxon>
        <taxon>Arundo</taxon>
    </lineage>
</organism>
<accession>A0A0A8Y7S2</accession>
<reference evidence="2" key="1">
    <citation type="submission" date="2014-09" db="EMBL/GenBank/DDBJ databases">
        <authorList>
            <person name="Magalhaes I.L.F."/>
            <person name="Oliveira U."/>
            <person name="Santos F.R."/>
            <person name="Vidigal T.H.D.A."/>
            <person name="Brescovit A.D."/>
            <person name="Santos A.J."/>
        </authorList>
    </citation>
    <scope>NUCLEOTIDE SEQUENCE</scope>
    <source>
        <tissue evidence="2">Shoot tissue taken approximately 20 cm above the soil surface</tissue>
    </source>
</reference>